<proteinExistence type="predicted"/>
<keyword evidence="2" id="KW-1185">Reference proteome</keyword>
<comment type="caution">
    <text evidence="1">The sequence shown here is derived from an EMBL/GenBank/DDBJ whole genome shotgun (WGS) entry which is preliminary data.</text>
</comment>
<dbReference type="EMBL" id="LJGZ01000098">
    <property type="protein sequence ID" value="OEV17420.1"/>
    <property type="molecule type" value="Genomic_DNA"/>
</dbReference>
<dbReference type="RefSeq" id="WP_070203271.1">
    <property type="nucleotide sequence ID" value="NZ_LJGZ01000098.1"/>
</dbReference>
<sequence>MTGNTPPLAAGAQQELVDALQELHCAAGLLSFRKVSSLIRERDDRLSEASHESVRSALKGIRMPRWETVHDIVVVLAGLCSPPRGEESETARFLPLWRATREGESGAMKSFQELLNGGWGGEDGKWTPELVMGTLLNPFNAVQIHPSLAVPHDPLIGEDDWVRLVQMQIEEQGAEHVLRILLHMLKGDYVGAEEGAPYGYHNADREAMEAYAAFRHGCAEILRRLRGEPNLLAESIRAMRADETMDRDDRAELLESESDLSLMREVMIVTPDTWSDVSEEAHHMVFGYLIKQIRPVGRVGLPDSERFQITWRIPEPPEVSPA</sequence>
<reference evidence="1 2" key="1">
    <citation type="journal article" date="2016" name="Front. Microbiol.">
        <title>Comparative Genomics Analysis of Streptomyces Species Reveals Their Adaptation to the Marine Environment and Their Diversity at the Genomic Level.</title>
        <authorList>
            <person name="Tian X."/>
            <person name="Zhang Z."/>
            <person name="Yang T."/>
            <person name="Chen M."/>
            <person name="Li J."/>
            <person name="Chen F."/>
            <person name="Yang J."/>
            <person name="Li W."/>
            <person name="Zhang B."/>
            <person name="Zhang Z."/>
            <person name="Wu J."/>
            <person name="Zhang C."/>
            <person name="Long L."/>
            <person name="Xiao J."/>
        </authorList>
    </citation>
    <scope>NUCLEOTIDE SEQUENCE [LARGE SCALE GENOMIC DNA]</scope>
    <source>
        <strain evidence="1 2">SCSIO M10372</strain>
    </source>
</reference>
<protein>
    <submittedName>
        <fullName evidence="1">Uncharacterized protein</fullName>
    </submittedName>
</protein>
<dbReference type="AlphaFoldDB" id="A0A1E7LMI4"/>
<evidence type="ECO:0000313" key="2">
    <source>
        <dbReference type="Proteomes" id="UP000175971"/>
    </source>
</evidence>
<gene>
    <name evidence="1" type="ORF">AN221_28440</name>
</gene>
<name>A0A1E7LMI4_9ACTN</name>
<dbReference type="OrthoDB" id="3997329at2"/>
<accession>A0A1E7LMI4</accession>
<dbReference type="Proteomes" id="UP000175971">
    <property type="component" value="Unassembled WGS sequence"/>
</dbReference>
<evidence type="ECO:0000313" key="1">
    <source>
        <dbReference type="EMBL" id="OEV17420.1"/>
    </source>
</evidence>
<dbReference type="PATRIC" id="fig|518642.7.peg.3520"/>
<organism evidence="1 2">
    <name type="scientific">Streptomyces nanshensis</name>
    <dbReference type="NCBI Taxonomy" id="518642"/>
    <lineage>
        <taxon>Bacteria</taxon>
        <taxon>Bacillati</taxon>
        <taxon>Actinomycetota</taxon>
        <taxon>Actinomycetes</taxon>
        <taxon>Kitasatosporales</taxon>
        <taxon>Streptomycetaceae</taxon>
        <taxon>Streptomyces</taxon>
    </lineage>
</organism>